<dbReference type="PANTHER" id="PTHR30193">
    <property type="entry name" value="ABC TRANSPORTER PERMEASE PROTEIN"/>
    <property type="match status" value="1"/>
</dbReference>
<gene>
    <name evidence="8" type="ORF">S06H3_61003</name>
</gene>
<dbReference type="Gene3D" id="1.10.3720.10">
    <property type="entry name" value="MetI-like"/>
    <property type="match status" value="1"/>
</dbReference>
<evidence type="ECO:0000256" key="4">
    <source>
        <dbReference type="ARBA" id="ARBA00022692"/>
    </source>
</evidence>
<reference evidence="8" key="1">
    <citation type="journal article" date="2014" name="Front. Microbiol.">
        <title>High frequency of phylogenetically diverse reductive dehalogenase-homologous genes in deep subseafloor sedimentary metagenomes.</title>
        <authorList>
            <person name="Kawai M."/>
            <person name="Futagami T."/>
            <person name="Toyoda A."/>
            <person name="Takaki Y."/>
            <person name="Nishi S."/>
            <person name="Hori S."/>
            <person name="Arai W."/>
            <person name="Tsubouchi T."/>
            <person name="Morono Y."/>
            <person name="Uchiyama I."/>
            <person name="Ito T."/>
            <person name="Fujiyama A."/>
            <person name="Inagaki F."/>
            <person name="Takami H."/>
        </authorList>
    </citation>
    <scope>NUCLEOTIDE SEQUENCE</scope>
    <source>
        <strain evidence="8">Expedition CK06-06</strain>
    </source>
</reference>
<dbReference type="EMBL" id="BARV01039898">
    <property type="protein sequence ID" value="GAI48891.1"/>
    <property type="molecule type" value="Genomic_DNA"/>
</dbReference>
<evidence type="ECO:0000256" key="1">
    <source>
        <dbReference type="ARBA" id="ARBA00004651"/>
    </source>
</evidence>
<dbReference type="InterPro" id="IPR051393">
    <property type="entry name" value="ABC_transporter_permease"/>
</dbReference>
<dbReference type="PANTHER" id="PTHR30193:SF41">
    <property type="entry name" value="DIACETYLCHITOBIOSE UPTAKE SYSTEM PERMEASE PROTEIN NGCF"/>
    <property type="match status" value="1"/>
</dbReference>
<evidence type="ECO:0000256" key="2">
    <source>
        <dbReference type="ARBA" id="ARBA00022448"/>
    </source>
</evidence>
<dbReference type="GO" id="GO:0005886">
    <property type="term" value="C:plasma membrane"/>
    <property type="evidence" value="ECO:0007669"/>
    <property type="project" value="UniProtKB-SubCell"/>
</dbReference>
<feature type="transmembrane region" description="Helical" evidence="7">
    <location>
        <begin position="115"/>
        <end position="135"/>
    </location>
</feature>
<keyword evidence="4 7" id="KW-0812">Transmembrane</keyword>
<proteinExistence type="predicted"/>
<feature type="transmembrane region" description="Helical" evidence="7">
    <location>
        <begin position="82"/>
        <end position="103"/>
    </location>
</feature>
<sequence length="177" mass="19718">KLLSLTIKELPPKMTWGSLLDEQVVKQEIDLKTGESVHEKSIKILPREPIRYKELVQLSLFGKRYVVGATDPDFVQAIGNTLQFTIISVLFEALLGLGIALVVNSNFKGRGAVRAAMLVPWAVITVVSAKIWHWMLQSSRVGLFNTILAKFGIGGGQIAFLSEEIWQIPSMIMIDVW</sequence>
<organism evidence="8">
    <name type="scientific">marine sediment metagenome</name>
    <dbReference type="NCBI Taxonomy" id="412755"/>
    <lineage>
        <taxon>unclassified sequences</taxon>
        <taxon>metagenomes</taxon>
        <taxon>ecological metagenomes</taxon>
    </lineage>
</organism>
<feature type="non-terminal residue" evidence="8">
    <location>
        <position position="1"/>
    </location>
</feature>
<evidence type="ECO:0000256" key="7">
    <source>
        <dbReference type="SAM" id="Phobius"/>
    </source>
</evidence>
<evidence type="ECO:0000256" key="3">
    <source>
        <dbReference type="ARBA" id="ARBA00022475"/>
    </source>
</evidence>
<keyword evidence="5 7" id="KW-1133">Transmembrane helix</keyword>
<keyword evidence="3" id="KW-1003">Cell membrane</keyword>
<evidence type="ECO:0000256" key="6">
    <source>
        <dbReference type="ARBA" id="ARBA00023136"/>
    </source>
</evidence>
<accession>X1Q2B4</accession>
<name>X1Q2B4_9ZZZZ</name>
<dbReference type="AlphaFoldDB" id="X1Q2B4"/>
<dbReference type="SUPFAM" id="SSF161098">
    <property type="entry name" value="MetI-like"/>
    <property type="match status" value="1"/>
</dbReference>
<evidence type="ECO:0008006" key="9">
    <source>
        <dbReference type="Google" id="ProtNLM"/>
    </source>
</evidence>
<feature type="non-terminal residue" evidence="8">
    <location>
        <position position="177"/>
    </location>
</feature>
<keyword evidence="6 7" id="KW-0472">Membrane</keyword>
<evidence type="ECO:0000313" key="8">
    <source>
        <dbReference type="EMBL" id="GAI48891.1"/>
    </source>
</evidence>
<evidence type="ECO:0000256" key="5">
    <source>
        <dbReference type="ARBA" id="ARBA00022989"/>
    </source>
</evidence>
<dbReference type="InterPro" id="IPR035906">
    <property type="entry name" value="MetI-like_sf"/>
</dbReference>
<comment type="caution">
    <text evidence="8">The sequence shown here is derived from an EMBL/GenBank/DDBJ whole genome shotgun (WGS) entry which is preliminary data.</text>
</comment>
<keyword evidence="2" id="KW-0813">Transport</keyword>
<comment type="subcellular location">
    <subcellularLocation>
        <location evidence="1">Cell membrane</location>
        <topology evidence="1">Multi-pass membrane protein</topology>
    </subcellularLocation>
</comment>
<protein>
    <recommendedName>
        <fullName evidence="9">ABC transmembrane type-1 domain-containing protein</fullName>
    </recommendedName>
</protein>